<feature type="binding site" evidence="14">
    <location>
        <position position="259"/>
    </location>
    <ligand>
        <name>ATP</name>
        <dbReference type="ChEBI" id="CHEBI:30616"/>
    </ligand>
</feature>
<evidence type="ECO:0000256" key="16">
    <source>
        <dbReference type="SAM" id="Phobius"/>
    </source>
</evidence>
<dbReference type="GO" id="GO:0032968">
    <property type="term" value="P:positive regulation of transcription elongation by RNA polymerase II"/>
    <property type="evidence" value="ECO:0007669"/>
    <property type="project" value="UniProtKB-ARBA"/>
</dbReference>
<evidence type="ECO:0000256" key="2">
    <source>
        <dbReference type="ARBA" id="ARBA00006485"/>
    </source>
</evidence>
<keyword evidence="4" id="KW-0723">Serine/threonine-protein kinase</keyword>
<name>A0A9P6XD76_RHIOR</name>
<dbReference type="GO" id="GO:0051301">
    <property type="term" value="P:cell division"/>
    <property type="evidence" value="ECO:0007669"/>
    <property type="project" value="UniProtKB-KW"/>
</dbReference>
<feature type="binding site" evidence="15">
    <location>
        <position position="260"/>
    </location>
    <ligand>
        <name>ATP</name>
        <dbReference type="ChEBI" id="CHEBI:30616"/>
    </ligand>
</feature>
<dbReference type="Gene3D" id="3.30.200.20">
    <property type="entry name" value="Phosphorylase Kinase, domain 1"/>
    <property type="match status" value="1"/>
</dbReference>
<evidence type="ECO:0000256" key="3">
    <source>
        <dbReference type="ARBA" id="ARBA00012409"/>
    </source>
</evidence>
<comment type="caution">
    <text evidence="18">The sequence shown here is derived from an EMBL/GenBank/DDBJ whole genome shotgun (WGS) entry which is preliminary data.</text>
</comment>
<keyword evidence="7" id="KW-0808">Transferase</keyword>
<dbReference type="InterPro" id="IPR011009">
    <property type="entry name" value="Kinase-like_dom_sf"/>
</dbReference>
<dbReference type="InterPro" id="IPR050108">
    <property type="entry name" value="CDK"/>
</dbReference>
<feature type="active site" description="Proton acceptor" evidence="13">
    <location>
        <position position="352"/>
    </location>
</feature>
<evidence type="ECO:0000256" key="6">
    <source>
        <dbReference type="ARBA" id="ARBA00022618"/>
    </source>
</evidence>
<evidence type="ECO:0000313" key="18">
    <source>
        <dbReference type="EMBL" id="KAG1311042.1"/>
    </source>
</evidence>
<dbReference type="Pfam" id="PF00069">
    <property type="entry name" value="Pkinase"/>
    <property type="match status" value="1"/>
</dbReference>
<dbReference type="GO" id="GO:0005524">
    <property type="term" value="F:ATP binding"/>
    <property type="evidence" value="ECO:0007669"/>
    <property type="project" value="UniProtKB-UniRule"/>
</dbReference>
<dbReference type="EC" id="2.7.11.23" evidence="3"/>
<dbReference type="CDD" id="cd07841">
    <property type="entry name" value="STKc_CDK7"/>
    <property type="match status" value="1"/>
</dbReference>
<evidence type="ECO:0000256" key="13">
    <source>
        <dbReference type="PIRSR" id="PIRSR637770-1"/>
    </source>
</evidence>
<keyword evidence="5" id="KW-0597">Phosphoprotein</keyword>
<dbReference type="OrthoDB" id="1732493at2759"/>
<evidence type="ECO:0000256" key="4">
    <source>
        <dbReference type="ARBA" id="ARBA00022527"/>
    </source>
</evidence>
<dbReference type="EMBL" id="JAANQT010000433">
    <property type="protein sequence ID" value="KAG1311042.1"/>
    <property type="molecule type" value="Genomic_DNA"/>
</dbReference>
<reference evidence="18" key="1">
    <citation type="journal article" date="2020" name="Microb. Genom.">
        <title>Genetic diversity of clinical and environmental Mucorales isolates obtained from an investigation of mucormycosis cases among solid organ transplant recipients.</title>
        <authorList>
            <person name="Nguyen M.H."/>
            <person name="Kaul D."/>
            <person name="Muto C."/>
            <person name="Cheng S.J."/>
            <person name="Richter R.A."/>
            <person name="Bruno V.M."/>
            <person name="Liu G."/>
            <person name="Beyhan S."/>
            <person name="Sundermann A.J."/>
            <person name="Mounaud S."/>
            <person name="Pasculle A.W."/>
            <person name="Nierman W.C."/>
            <person name="Driscoll E."/>
            <person name="Cumbie R."/>
            <person name="Clancy C.J."/>
            <person name="Dupont C.L."/>
        </authorList>
    </citation>
    <scope>NUCLEOTIDE SEQUENCE</scope>
    <source>
        <strain evidence="18">GL11</strain>
    </source>
</reference>
<dbReference type="AlphaFoldDB" id="A0A9P6XD76"/>
<keyword evidence="19" id="KW-1185">Reference proteome</keyword>
<dbReference type="SMART" id="SM00220">
    <property type="entry name" value="S_TKc"/>
    <property type="match status" value="1"/>
</dbReference>
<dbReference type="FunFam" id="3.30.200.20:FF:000554">
    <property type="entry name" value="CMGC/CDK/CDK7 protein kinase"/>
    <property type="match status" value="1"/>
</dbReference>
<dbReference type="GO" id="GO:0070985">
    <property type="term" value="C:transcription factor TFIIK complex"/>
    <property type="evidence" value="ECO:0007669"/>
    <property type="project" value="InterPro"/>
</dbReference>
<dbReference type="InterPro" id="IPR000719">
    <property type="entry name" value="Prot_kinase_dom"/>
</dbReference>
<evidence type="ECO:0000256" key="8">
    <source>
        <dbReference type="ARBA" id="ARBA00022741"/>
    </source>
</evidence>
<evidence type="ECO:0000256" key="12">
    <source>
        <dbReference type="ARBA" id="ARBA00023306"/>
    </source>
</evidence>
<feature type="transmembrane region" description="Helical" evidence="16">
    <location>
        <begin position="81"/>
        <end position="104"/>
    </location>
</feature>
<evidence type="ECO:0000256" key="7">
    <source>
        <dbReference type="ARBA" id="ARBA00022679"/>
    </source>
</evidence>
<dbReference type="PROSITE" id="PS50011">
    <property type="entry name" value="PROTEIN_KINASE_DOM"/>
    <property type="match status" value="1"/>
</dbReference>
<evidence type="ECO:0000256" key="5">
    <source>
        <dbReference type="ARBA" id="ARBA00022553"/>
    </source>
</evidence>
<feature type="binding site" evidence="14">
    <location>
        <begin position="236"/>
        <end position="244"/>
    </location>
    <ligand>
        <name>ATP</name>
        <dbReference type="ChEBI" id="CHEBI:30616"/>
    </ligand>
</feature>
<keyword evidence="16" id="KW-0472">Membrane</keyword>
<dbReference type="Gene3D" id="1.10.510.10">
    <property type="entry name" value="Transferase(Phosphotransferase) domain 1"/>
    <property type="match status" value="1"/>
</dbReference>
<feature type="transmembrane region" description="Helical" evidence="16">
    <location>
        <begin position="6"/>
        <end position="22"/>
    </location>
</feature>
<organism evidence="18 19">
    <name type="scientific">Rhizopus oryzae</name>
    <name type="common">Mucormycosis agent</name>
    <name type="synonym">Rhizopus arrhizus var. delemar</name>
    <dbReference type="NCBI Taxonomy" id="64495"/>
    <lineage>
        <taxon>Eukaryota</taxon>
        <taxon>Fungi</taxon>
        <taxon>Fungi incertae sedis</taxon>
        <taxon>Mucoromycota</taxon>
        <taxon>Mucoromycotina</taxon>
        <taxon>Mucoromycetes</taxon>
        <taxon>Mucorales</taxon>
        <taxon>Mucorineae</taxon>
        <taxon>Rhizopodaceae</taxon>
        <taxon>Rhizopus</taxon>
    </lineage>
</organism>
<evidence type="ECO:0000313" key="19">
    <source>
        <dbReference type="Proteomes" id="UP000716291"/>
    </source>
</evidence>
<keyword evidence="10 14" id="KW-0067">ATP-binding</keyword>
<dbReference type="GO" id="GO:0005737">
    <property type="term" value="C:cytoplasm"/>
    <property type="evidence" value="ECO:0007669"/>
    <property type="project" value="TreeGrafter"/>
</dbReference>
<keyword evidence="12" id="KW-0131">Cell cycle</keyword>
<keyword evidence="16" id="KW-1133">Transmembrane helix</keyword>
<dbReference type="InterPro" id="IPR008271">
    <property type="entry name" value="Ser/Thr_kinase_AS"/>
</dbReference>
<keyword evidence="11" id="KW-0539">Nucleus</keyword>
<evidence type="ECO:0000256" key="14">
    <source>
        <dbReference type="PIRSR" id="PIRSR637770-2"/>
    </source>
</evidence>
<protein>
    <recommendedName>
        <fullName evidence="3">[RNA-polymerase]-subunit kinase</fullName>
        <ecNumber evidence="3">2.7.11.23</ecNumber>
    </recommendedName>
</protein>
<feature type="transmembrane region" description="Helical" evidence="16">
    <location>
        <begin position="34"/>
        <end position="61"/>
    </location>
</feature>
<dbReference type="PROSITE" id="PS00107">
    <property type="entry name" value="PROTEIN_KINASE_ATP"/>
    <property type="match status" value="1"/>
</dbReference>
<dbReference type="InterPro" id="IPR017441">
    <property type="entry name" value="Protein_kinase_ATP_BS"/>
</dbReference>
<evidence type="ECO:0000256" key="1">
    <source>
        <dbReference type="ARBA" id="ARBA00004123"/>
    </source>
</evidence>
<gene>
    <name evidence="18" type="ORF">G6F64_004101</name>
</gene>
<dbReference type="FunFam" id="1.10.510.10:FF:000097">
    <property type="entry name" value="Putative cyclin-dependent kinase 7"/>
    <property type="match status" value="1"/>
</dbReference>
<dbReference type="PANTHER" id="PTHR24056:SF0">
    <property type="entry name" value="CYCLIN-DEPENDENT KINASE 7"/>
    <property type="match status" value="1"/>
</dbReference>
<dbReference type="InterPro" id="IPR037770">
    <property type="entry name" value="CDK7"/>
</dbReference>
<dbReference type="GO" id="GO:0004693">
    <property type="term" value="F:cyclin-dependent protein serine/threonine kinase activity"/>
    <property type="evidence" value="ECO:0007669"/>
    <property type="project" value="TreeGrafter"/>
</dbReference>
<comment type="subcellular location">
    <subcellularLocation>
        <location evidence="1">Nucleus</location>
    </subcellularLocation>
</comment>
<comment type="similarity">
    <text evidence="2">Belongs to the protein kinase superfamily. CMGC Ser/Thr protein kinase family. CDC2/CDKX subfamily.</text>
</comment>
<evidence type="ECO:0000259" key="17">
    <source>
        <dbReference type="PROSITE" id="PS50011"/>
    </source>
</evidence>
<sequence length="555" mass="62420">MYRFHVVLLLPYIGIFVLMLIFHTTEIEASGICIIGLQAVASLPLVVFNLYMTLLFIRPLLKLSGGLKFSWTSSRLNEVAIRTLTSSIVCLVVSFANIFVLVLLNGRERGLVCLTCCTVDVTINVITVHWVTSQSPGSRVKGSGAVNSHQLSQLEKSHQRLQNETAATSSILQQLETHYEEHATSIAPPYSLCSEPLPVGLQLKDKAEDSPCHDAMDSDEEEVNTVTQKYQKDAKIGEGTYAVVYRGTEVNTGRTVAIKKIKMGQFKDGLDLTAIREVKYLQELRHPNVIELIDVYSHKTNLNLVLEYLDSDLEQVIKDKSILFMPADIKSWMLMMLRGLDHCHRHFILHRDMKPNNLLISSNGILKIADFGLARDWGDPSKQMTSQVVTRWYRSPELLFGAKEYSYAVDIWAVGCIFAELMLRTPYVAGESDMDQLTKIFHALGTPTEMDWPGMSSLPDFIQFKTFPKVPLRQYFTAAGVDALSLLEQMLVFDPNKRWTAEECLGHSYFKNTPLPTPSEKLPRVLSSFIASDGDLKKRKAVENGENGDNKIPRN</sequence>
<dbReference type="PANTHER" id="PTHR24056">
    <property type="entry name" value="CELL DIVISION PROTEIN KINASE"/>
    <property type="match status" value="1"/>
</dbReference>
<evidence type="ECO:0000256" key="10">
    <source>
        <dbReference type="ARBA" id="ARBA00022840"/>
    </source>
</evidence>
<evidence type="ECO:0000256" key="9">
    <source>
        <dbReference type="ARBA" id="ARBA00022777"/>
    </source>
</evidence>
<keyword evidence="16" id="KW-0812">Transmembrane</keyword>
<evidence type="ECO:0000256" key="11">
    <source>
        <dbReference type="ARBA" id="ARBA00023242"/>
    </source>
</evidence>
<dbReference type="SUPFAM" id="SSF56112">
    <property type="entry name" value="Protein kinase-like (PK-like)"/>
    <property type="match status" value="1"/>
</dbReference>
<keyword evidence="6" id="KW-0132">Cell division</keyword>
<dbReference type="PROSITE" id="PS00108">
    <property type="entry name" value="PROTEIN_KINASE_ST"/>
    <property type="match status" value="1"/>
</dbReference>
<feature type="domain" description="Protein kinase" evidence="17">
    <location>
        <begin position="230"/>
        <end position="510"/>
    </location>
</feature>
<keyword evidence="8 14" id="KW-0547">Nucleotide-binding</keyword>
<keyword evidence="9" id="KW-0418">Kinase</keyword>
<dbReference type="GO" id="GO:0008353">
    <property type="term" value="F:RNA polymerase II CTD heptapeptide repeat kinase activity"/>
    <property type="evidence" value="ECO:0007669"/>
    <property type="project" value="UniProtKB-EC"/>
</dbReference>
<feature type="transmembrane region" description="Helical" evidence="16">
    <location>
        <begin position="111"/>
        <end position="131"/>
    </location>
</feature>
<accession>A0A9P6XD76</accession>
<proteinExistence type="inferred from homology"/>
<evidence type="ECO:0000256" key="15">
    <source>
        <dbReference type="PROSITE-ProRule" id="PRU10141"/>
    </source>
</evidence>
<dbReference type="Proteomes" id="UP000716291">
    <property type="component" value="Unassembled WGS sequence"/>
</dbReference>